<name>A0A1T5P721_9BACT</name>
<dbReference type="STRING" id="393003.SAMN05660461_4368"/>
<dbReference type="RefSeq" id="WP_079471629.1">
    <property type="nucleotide sequence ID" value="NZ_FUZZ01000003.1"/>
</dbReference>
<accession>A0A1T5P721</accession>
<evidence type="ECO:0000313" key="1">
    <source>
        <dbReference type="EMBL" id="SKD08502.1"/>
    </source>
</evidence>
<dbReference type="EMBL" id="FUZZ01000003">
    <property type="protein sequence ID" value="SKD08502.1"/>
    <property type="molecule type" value="Genomic_DNA"/>
</dbReference>
<proteinExistence type="predicted"/>
<keyword evidence="2" id="KW-1185">Reference proteome</keyword>
<organism evidence="1 2">
    <name type="scientific">Chitinophaga ginsengisegetis</name>
    <dbReference type="NCBI Taxonomy" id="393003"/>
    <lineage>
        <taxon>Bacteria</taxon>
        <taxon>Pseudomonadati</taxon>
        <taxon>Bacteroidota</taxon>
        <taxon>Chitinophagia</taxon>
        <taxon>Chitinophagales</taxon>
        <taxon>Chitinophagaceae</taxon>
        <taxon>Chitinophaga</taxon>
    </lineage>
</organism>
<sequence>MTAIELKNKIEAVSKFTLQPPFEPIVFEFKDGHLYKDGKPLTKYSITEDSRTGHFRLNLNDVLKDGTRIFMYEYEDIIINIDGDDSFPVIVNYSNKDRRRQYVILQAHAE</sequence>
<dbReference type="Proteomes" id="UP000190166">
    <property type="component" value="Unassembled WGS sequence"/>
</dbReference>
<gene>
    <name evidence="1" type="ORF">SAMN05660461_4368</name>
</gene>
<protein>
    <submittedName>
        <fullName evidence="1">Uncharacterized protein</fullName>
    </submittedName>
</protein>
<dbReference type="AlphaFoldDB" id="A0A1T5P721"/>
<reference evidence="1 2" key="1">
    <citation type="submission" date="2017-02" db="EMBL/GenBank/DDBJ databases">
        <authorList>
            <person name="Peterson S.W."/>
        </authorList>
    </citation>
    <scope>NUCLEOTIDE SEQUENCE [LARGE SCALE GENOMIC DNA]</scope>
    <source>
        <strain evidence="1 2">DSM 18108</strain>
    </source>
</reference>
<evidence type="ECO:0000313" key="2">
    <source>
        <dbReference type="Proteomes" id="UP000190166"/>
    </source>
</evidence>